<organism evidence="3 4">
    <name type="scientific">Catenuloplanes indicus</name>
    <dbReference type="NCBI Taxonomy" id="137267"/>
    <lineage>
        <taxon>Bacteria</taxon>
        <taxon>Bacillati</taxon>
        <taxon>Actinomycetota</taxon>
        <taxon>Actinomycetes</taxon>
        <taxon>Micromonosporales</taxon>
        <taxon>Micromonosporaceae</taxon>
        <taxon>Catenuloplanes</taxon>
    </lineage>
</organism>
<keyword evidence="3" id="KW-0255">Endonuclease</keyword>
<sequence length="343" mass="38233">MPVLSAVWLVFTAAHRLLSGRVYWWNLPDLLPPLAFLGVPLLLAVLGLAARRWFGVALAVGALALGWSCNGVYASALWHRPGPVPADAIRVYSWNTFYWEQSPGAPPDADAFYAHLHAQRADVYLLQEFLYLEPDWSPLPVPDNGRLRTEFPGWHVAISGELVTVSRYPITTHREVDLRPFLERPWPDLPPADTLMPAYYTVKTLRTDLQVGGRALSVYNAHLPVPVVTLPLRDPDTARDALARYDVRQASFRALAVDVAGNDQPILLAGDLNTSPAMGDRRRLPPGLDDANDGLYPYSWQRFGLPLWRLDWAFGKGIEVHRCELVSPQGGSDHRGQLITLTL</sequence>
<dbReference type="SUPFAM" id="SSF56219">
    <property type="entry name" value="DNase I-like"/>
    <property type="match status" value="1"/>
</dbReference>
<dbReference type="Pfam" id="PF03372">
    <property type="entry name" value="Exo_endo_phos"/>
    <property type="match status" value="1"/>
</dbReference>
<feature type="domain" description="Endonuclease/exonuclease/phosphatase" evidence="2">
    <location>
        <begin position="104"/>
        <end position="334"/>
    </location>
</feature>
<evidence type="ECO:0000256" key="1">
    <source>
        <dbReference type="SAM" id="Phobius"/>
    </source>
</evidence>
<keyword evidence="1" id="KW-0472">Membrane</keyword>
<name>A0AAE3VUK2_9ACTN</name>
<dbReference type="InterPro" id="IPR005135">
    <property type="entry name" value="Endo/exonuclease/phosphatase"/>
</dbReference>
<keyword evidence="1" id="KW-1133">Transmembrane helix</keyword>
<gene>
    <name evidence="3" type="ORF">J2S42_000608</name>
</gene>
<evidence type="ECO:0000313" key="3">
    <source>
        <dbReference type="EMBL" id="MDQ0363939.1"/>
    </source>
</evidence>
<dbReference type="Gene3D" id="3.60.10.10">
    <property type="entry name" value="Endonuclease/exonuclease/phosphatase"/>
    <property type="match status" value="1"/>
</dbReference>
<evidence type="ECO:0000259" key="2">
    <source>
        <dbReference type="Pfam" id="PF03372"/>
    </source>
</evidence>
<reference evidence="3 4" key="1">
    <citation type="submission" date="2023-07" db="EMBL/GenBank/DDBJ databases">
        <title>Sequencing the genomes of 1000 actinobacteria strains.</title>
        <authorList>
            <person name="Klenk H.-P."/>
        </authorList>
    </citation>
    <scope>NUCLEOTIDE SEQUENCE [LARGE SCALE GENOMIC DNA]</scope>
    <source>
        <strain evidence="3 4">DSM 44709</strain>
    </source>
</reference>
<evidence type="ECO:0000313" key="4">
    <source>
        <dbReference type="Proteomes" id="UP001240236"/>
    </source>
</evidence>
<proteinExistence type="predicted"/>
<feature type="transmembrane region" description="Helical" evidence="1">
    <location>
        <begin position="56"/>
        <end position="78"/>
    </location>
</feature>
<accession>A0AAE3VUK2</accession>
<dbReference type="Proteomes" id="UP001240236">
    <property type="component" value="Unassembled WGS sequence"/>
</dbReference>
<dbReference type="GO" id="GO:0004519">
    <property type="term" value="F:endonuclease activity"/>
    <property type="evidence" value="ECO:0007669"/>
    <property type="project" value="UniProtKB-KW"/>
</dbReference>
<keyword evidence="3" id="KW-0378">Hydrolase</keyword>
<keyword evidence="3" id="KW-0540">Nuclease</keyword>
<keyword evidence="4" id="KW-1185">Reference proteome</keyword>
<dbReference type="InterPro" id="IPR036691">
    <property type="entry name" value="Endo/exonu/phosph_ase_sf"/>
</dbReference>
<protein>
    <submittedName>
        <fullName evidence="3">Endonuclease/exonuclease/phosphatase (EEP) superfamily protein YafD</fullName>
    </submittedName>
</protein>
<feature type="transmembrane region" description="Helical" evidence="1">
    <location>
        <begin position="30"/>
        <end position="49"/>
    </location>
</feature>
<dbReference type="AlphaFoldDB" id="A0AAE3VUK2"/>
<keyword evidence="1" id="KW-0812">Transmembrane</keyword>
<dbReference type="EMBL" id="JAUSUZ010000001">
    <property type="protein sequence ID" value="MDQ0363939.1"/>
    <property type="molecule type" value="Genomic_DNA"/>
</dbReference>
<comment type="caution">
    <text evidence="3">The sequence shown here is derived from an EMBL/GenBank/DDBJ whole genome shotgun (WGS) entry which is preliminary data.</text>
</comment>